<sequence>MHISSTLVTALLAIGASAAPATRDLGIDSLPANSHESRTLINKILYKKTWSPFDFTSTSEVVATPEQVVNTTNFFTGGLPGAKGYYKFGLNSDEDIICYNITLVGFRGEYQSPARTATHIHQSPPGRSGPPRIAFPNPEPVGGEDSNVRRSIGCLKGPFETGVMPDGVDTGAGFTIKMLEDDPKAFNADVHSSEAVPGAVRGQFGDKKKC</sequence>
<evidence type="ECO:0000256" key="1">
    <source>
        <dbReference type="SAM" id="MobiDB-lite"/>
    </source>
</evidence>
<feature type="region of interest" description="Disordered" evidence="1">
    <location>
        <begin position="116"/>
        <end position="149"/>
    </location>
</feature>
<evidence type="ECO:0000313" key="4">
    <source>
        <dbReference type="EMBL" id="KAH7031453.1"/>
    </source>
</evidence>
<evidence type="ECO:0000313" key="5">
    <source>
        <dbReference type="Proteomes" id="UP000756346"/>
    </source>
</evidence>
<dbReference type="RefSeq" id="XP_046013133.1">
    <property type="nucleotide sequence ID" value="XM_046162588.1"/>
</dbReference>
<gene>
    <name evidence="4" type="ORF">B0I36DRAFT_431557</name>
</gene>
<evidence type="ECO:0000259" key="3">
    <source>
        <dbReference type="SMART" id="SM00754"/>
    </source>
</evidence>
<dbReference type="Proteomes" id="UP000756346">
    <property type="component" value="Unassembled WGS sequence"/>
</dbReference>
<dbReference type="OrthoDB" id="3554264at2759"/>
<accession>A0A9P8Y7T8</accession>
<dbReference type="InterPro" id="IPR010895">
    <property type="entry name" value="CHRD"/>
</dbReference>
<comment type="caution">
    <text evidence="4">The sequence shown here is derived from an EMBL/GenBank/DDBJ whole genome shotgun (WGS) entry which is preliminary data.</text>
</comment>
<dbReference type="SMART" id="SM00754">
    <property type="entry name" value="CHRD"/>
    <property type="match status" value="1"/>
</dbReference>
<protein>
    <recommendedName>
        <fullName evidence="3">CHRD domain-containing protein</fullName>
    </recommendedName>
</protein>
<feature type="signal peptide" evidence="2">
    <location>
        <begin position="1"/>
        <end position="18"/>
    </location>
</feature>
<evidence type="ECO:0000256" key="2">
    <source>
        <dbReference type="SAM" id="SignalP"/>
    </source>
</evidence>
<dbReference type="GeneID" id="70192134"/>
<organism evidence="4 5">
    <name type="scientific">Microdochium trichocladiopsis</name>
    <dbReference type="NCBI Taxonomy" id="1682393"/>
    <lineage>
        <taxon>Eukaryota</taxon>
        <taxon>Fungi</taxon>
        <taxon>Dikarya</taxon>
        <taxon>Ascomycota</taxon>
        <taxon>Pezizomycotina</taxon>
        <taxon>Sordariomycetes</taxon>
        <taxon>Xylariomycetidae</taxon>
        <taxon>Xylariales</taxon>
        <taxon>Microdochiaceae</taxon>
        <taxon>Microdochium</taxon>
    </lineage>
</organism>
<feature type="chain" id="PRO_5040421270" description="CHRD domain-containing protein" evidence="2">
    <location>
        <begin position="19"/>
        <end position="210"/>
    </location>
</feature>
<proteinExistence type="predicted"/>
<dbReference type="Pfam" id="PF07452">
    <property type="entry name" value="CHRD"/>
    <property type="match status" value="1"/>
</dbReference>
<dbReference type="EMBL" id="JAGTJQ010000005">
    <property type="protein sequence ID" value="KAH7031453.1"/>
    <property type="molecule type" value="Genomic_DNA"/>
</dbReference>
<keyword evidence="2" id="KW-0732">Signal</keyword>
<name>A0A9P8Y7T8_9PEZI</name>
<reference evidence="4" key="1">
    <citation type="journal article" date="2021" name="Nat. Commun.">
        <title>Genetic determinants of endophytism in the Arabidopsis root mycobiome.</title>
        <authorList>
            <person name="Mesny F."/>
            <person name="Miyauchi S."/>
            <person name="Thiergart T."/>
            <person name="Pickel B."/>
            <person name="Atanasova L."/>
            <person name="Karlsson M."/>
            <person name="Huettel B."/>
            <person name="Barry K.W."/>
            <person name="Haridas S."/>
            <person name="Chen C."/>
            <person name="Bauer D."/>
            <person name="Andreopoulos W."/>
            <person name="Pangilinan J."/>
            <person name="LaButti K."/>
            <person name="Riley R."/>
            <person name="Lipzen A."/>
            <person name="Clum A."/>
            <person name="Drula E."/>
            <person name="Henrissat B."/>
            <person name="Kohler A."/>
            <person name="Grigoriev I.V."/>
            <person name="Martin F.M."/>
            <person name="Hacquard S."/>
        </authorList>
    </citation>
    <scope>NUCLEOTIDE SEQUENCE</scope>
    <source>
        <strain evidence="4">MPI-CAGE-CH-0230</strain>
    </source>
</reference>
<keyword evidence="5" id="KW-1185">Reference proteome</keyword>
<dbReference type="AlphaFoldDB" id="A0A9P8Y7T8"/>
<feature type="domain" description="CHRD" evidence="3">
    <location>
        <begin position="57"/>
        <end position="206"/>
    </location>
</feature>